<keyword evidence="3" id="KW-0645">Protease</keyword>
<evidence type="ECO:0000313" key="3">
    <source>
        <dbReference type="EMBL" id="CUQ77913.1"/>
    </source>
</evidence>
<accession>A0A174YS48</accession>
<dbReference type="GO" id="GO:0080120">
    <property type="term" value="P:CAAX-box protein maturation"/>
    <property type="evidence" value="ECO:0007669"/>
    <property type="project" value="UniProtKB-ARBA"/>
</dbReference>
<keyword evidence="1" id="KW-1133">Transmembrane helix</keyword>
<evidence type="ECO:0000259" key="2">
    <source>
        <dbReference type="Pfam" id="PF02517"/>
    </source>
</evidence>
<feature type="transmembrane region" description="Helical" evidence="1">
    <location>
        <begin position="292"/>
        <end position="311"/>
    </location>
</feature>
<keyword evidence="1" id="KW-0472">Membrane</keyword>
<sequence>MEVRKVNGFFIIFVIGYIGLSVVCASIMAYAQNSGIAVPDWIQYVMSEGIILLIAIIYMIVQKIDPIREIPYKRIGIVDVILSLVAGYCLIPAVLLISNLSMLFSTNYLEEGTTTLLTYPFAMQVILLAVIPPLVEELIFRGIFFGSYRKAGMTGAALMSGLLFGCFHLNINQALYAFVMGIVFAYMVEATGSLWSSVIAHFAVNTYSIGIVQILKMAGMYAQDGSVSETFENAESVAGQSTAITVVQIAMIAVIAAVFMMLAVLCIRTMAKRHGNLEKMKIQNVKLSHIKNYFTAPVIVGIVVCVMYMIMLEFSGTL</sequence>
<dbReference type="OrthoDB" id="2035856at2"/>
<keyword evidence="3" id="KW-0378">Hydrolase</keyword>
<dbReference type="GO" id="GO:0006508">
    <property type="term" value="P:proteolysis"/>
    <property type="evidence" value="ECO:0007669"/>
    <property type="project" value="UniProtKB-KW"/>
</dbReference>
<dbReference type="PANTHER" id="PTHR36435:SF1">
    <property type="entry name" value="CAAX AMINO TERMINAL PROTEASE FAMILY PROTEIN"/>
    <property type="match status" value="1"/>
</dbReference>
<dbReference type="AlphaFoldDB" id="A0A174YS48"/>
<organism evidence="3 4">
    <name type="scientific">Lachnospira eligens</name>
    <dbReference type="NCBI Taxonomy" id="39485"/>
    <lineage>
        <taxon>Bacteria</taxon>
        <taxon>Bacillati</taxon>
        <taxon>Bacillota</taxon>
        <taxon>Clostridia</taxon>
        <taxon>Lachnospirales</taxon>
        <taxon>Lachnospiraceae</taxon>
        <taxon>Lachnospira</taxon>
    </lineage>
</organism>
<feature type="transmembrane region" description="Helical" evidence="1">
    <location>
        <begin position="7"/>
        <end position="29"/>
    </location>
</feature>
<protein>
    <submittedName>
        <fullName evidence="3">CAAX amino terminal protease self-immunity</fullName>
    </submittedName>
</protein>
<feature type="transmembrane region" description="Helical" evidence="1">
    <location>
        <begin position="177"/>
        <end position="195"/>
    </location>
</feature>
<keyword evidence="1" id="KW-0812">Transmembrane</keyword>
<proteinExistence type="predicted"/>
<feature type="transmembrane region" description="Helical" evidence="1">
    <location>
        <begin position="116"/>
        <end position="139"/>
    </location>
</feature>
<feature type="transmembrane region" description="Helical" evidence="1">
    <location>
        <begin position="81"/>
        <end position="104"/>
    </location>
</feature>
<evidence type="ECO:0000256" key="1">
    <source>
        <dbReference type="SAM" id="Phobius"/>
    </source>
</evidence>
<reference evidence="3 4" key="1">
    <citation type="submission" date="2015-09" db="EMBL/GenBank/DDBJ databases">
        <authorList>
            <consortium name="Pathogen Informatics"/>
        </authorList>
    </citation>
    <scope>NUCLEOTIDE SEQUENCE [LARGE SCALE GENOMIC DNA]</scope>
    <source>
        <strain evidence="3 4">2789STDY5834875</strain>
    </source>
</reference>
<dbReference type="InterPro" id="IPR052710">
    <property type="entry name" value="CAAX_protease"/>
</dbReference>
<dbReference type="RefSeq" id="WP_055215806.1">
    <property type="nucleotide sequence ID" value="NZ_CZBU01000004.1"/>
</dbReference>
<name>A0A174YS48_9FIRM</name>
<dbReference type="PANTHER" id="PTHR36435">
    <property type="entry name" value="SLR1288 PROTEIN"/>
    <property type="match status" value="1"/>
</dbReference>
<dbReference type="EMBL" id="CZBU01000004">
    <property type="protein sequence ID" value="CUQ77913.1"/>
    <property type="molecule type" value="Genomic_DNA"/>
</dbReference>
<evidence type="ECO:0000313" key="4">
    <source>
        <dbReference type="Proteomes" id="UP000095621"/>
    </source>
</evidence>
<dbReference type="InterPro" id="IPR003675">
    <property type="entry name" value="Rce1/LyrA-like_dom"/>
</dbReference>
<feature type="transmembrane region" description="Helical" evidence="1">
    <location>
        <begin position="242"/>
        <end position="271"/>
    </location>
</feature>
<gene>
    <name evidence="3" type="ORF">ERS852490_01802</name>
</gene>
<feature type="transmembrane region" description="Helical" evidence="1">
    <location>
        <begin position="41"/>
        <end position="61"/>
    </location>
</feature>
<feature type="domain" description="CAAX prenyl protease 2/Lysostaphin resistance protein A-like" evidence="2">
    <location>
        <begin position="121"/>
        <end position="206"/>
    </location>
</feature>
<dbReference type="GO" id="GO:0004175">
    <property type="term" value="F:endopeptidase activity"/>
    <property type="evidence" value="ECO:0007669"/>
    <property type="project" value="UniProtKB-ARBA"/>
</dbReference>
<dbReference type="Pfam" id="PF02517">
    <property type="entry name" value="Rce1-like"/>
    <property type="match status" value="1"/>
</dbReference>
<dbReference type="Proteomes" id="UP000095621">
    <property type="component" value="Unassembled WGS sequence"/>
</dbReference>